<protein>
    <recommendedName>
        <fullName evidence="4">ABC-2 type transport system permease protein</fullName>
    </recommendedName>
</protein>
<dbReference type="InterPro" id="IPR010390">
    <property type="entry name" value="ABC-2_transporter-like"/>
</dbReference>
<feature type="transmembrane region" description="Helical" evidence="1">
    <location>
        <begin position="64"/>
        <end position="80"/>
    </location>
</feature>
<gene>
    <name evidence="2" type="ORF">US29_C0031G0003</name>
</gene>
<accession>A0A0G0FA47</accession>
<organism evidence="2 3">
    <name type="scientific">candidate division WS6 bacterium GW2011_GWF1_36_8</name>
    <dbReference type="NCBI Taxonomy" id="1619098"/>
    <lineage>
        <taxon>Bacteria</taxon>
        <taxon>Candidatus Dojkabacteria</taxon>
    </lineage>
</organism>
<evidence type="ECO:0008006" key="4">
    <source>
        <dbReference type="Google" id="ProtNLM"/>
    </source>
</evidence>
<comment type="caution">
    <text evidence="2">The sequence shown here is derived from an EMBL/GenBank/DDBJ whole genome shotgun (WGS) entry which is preliminary data.</text>
</comment>
<feature type="transmembrane region" description="Helical" evidence="1">
    <location>
        <begin position="120"/>
        <end position="144"/>
    </location>
</feature>
<evidence type="ECO:0000256" key="1">
    <source>
        <dbReference type="SAM" id="Phobius"/>
    </source>
</evidence>
<sequence length="274" mass="31148">MKEKINQKSNFKNILKRITKMFFAQEFMHKEQLIVWIIADIVKMAGLCFVWSASAKITGNMDQGYVITYYVLMILVSKLMQDITPANGVQQILNGKFSNSLLKPMSYLTEYLGSNLGSNLFRLIVSVPAFVLGMYITSRLGFWIVDFNPYLIFLGLIAVAIGFLINFLLGNIFALIAFYNKNMEGMRIFYNNIAATFSGEYIPFVALPLLALFTVQVLPFRYTLSFPIEILLGRMTNYDLGVGFIIGTIWLIALYVLYLVLFKISIKKYAAEGI</sequence>
<dbReference type="Proteomes" id="UP000033886">
    <property type="component" value="Unassembled WGS sequence"/>
</dbReference>
<dbReference type="PANTHER" id="PTHR36832">
    <property type="entry name" value="SLR1174 PROTEIN-RELATED"/>
    <property type="match status" value="1"/>
</dbReference>
<dbReference type="PANTHER" id="PTHR36832:SF1">
    <property type="entry name" value="SLR1174 PROTEIN"/>
    <property type="match status" value="1"/>
</dbReference>
<feature type="transmembrane region" description="Helical" evidence="1">
    <location>
        <begin position="201"/>
        <end position="220"/>
    </location>
</feature>
<dbReference type="EMBL" id="LBSK01000031">
    <property type="protein sequence ID" value="KKQ16063.1"/>
    <property type="molecule type" value="Genomic_DNA"/>
</dbReference>
<name>A0A0G0FA47_9BACT</name>
<keyword evidence="1" id="KW-1133">Transmembrane helix</keyword>
<feature type="transmembrane region" description="Helical" evidence="1">
    <location>
        <begin position="150"/>
        <end position="180"/>
    </location>
</feature>
<reference evidence="2 3" key="1">
    <citation type="journal article" date="2015" name="Nature">
        <title>rRNA introns, odd ribosomes, and small enigmatic genomes across a large radiation of phyla.</title>
        <authorList>
            <person name="Brown C.T."/>
            <person name="Hug L.A."/>
            <person name="Thomas B.C."/>
            <person name="Sharon I."/>
            <person name="Castelle C.J."/>
            <person name="Singh A."/>
            <person name="Wilkins M.J."/>
            <person name="Williams K.H."/>
            <person name="Banfield J.F."/>
        </authorList>
    </citation>
    <scope>NUCLEOTIDE SEQUENCE [LARGE SCALE GENOMIC DNA]</scope>
</reference>
<dbReference type="Pfam" id="PF06182">
    <property type="entry name" value="ABC2_membrane_6"/>
    <property type="match status" value="1"/>
</dbReference>
<dbReference type="AlphaFoldDB" id="A0A0G0FA47"/>
<evidence type="ECO:0000313" key="3">
    <source>
        <dbReference type="Proteomes" id="UP000033886"/>
    </source>
</evidence>
<evidence type="ECO:0000313" key="2">
    <source>
        <dbReference type="EMBL" id="KKQ16063.1"/>
    </source>
</evidence>
<proteinExistence type="predicted"/>
<keyword evidence="1" id="KW-0812">Transmembrane</keyword>
<feature type="transmembrane region" description="Helical" evidence="1">
    <location>
        <begin position="33"/>
        <end position="52"/>
    </location>
</feature>
<keyword evidence="1" id="KW-0472">Membrane</keyword>
<feature type="transmembrane region" description="Helical" evidence="1">
    <location>
        <begin position="240"/>
        <end position="261"/>
    </location>
</feature>